<evidence type="ECO:0000256" key="2">
    <source>
        <dbReference type="SAM" id="SignalP"/>
    </source>
</evidence>
<accession>A0A7Y8KZI5</accession>
<sequence length="108" mass="11244">MKTLIVAGLLAITSVAALAESGNGETWGHNVASSGPSLTRAQVVAELREAQANNTIAYGEHASKHTTSPSVSVLTRRQVRDEVLALSKAGQLPVHGDRSPGDYTPGQL</sequence>
<organism evidence="3 4">
    <name type="scientific">Hydrogenophaga aromaticivorans</name>
    <dbReference type="NCBI Taxonomy" id="2610898"/>
    <lineage>
        <taxon>Bacteria</taxon>
        <taxon>Pseudomonadati</taxon>
        <taxon>Pseudomonadota</taxon>
        <taxon>Betaproteobacteria</taxon>
        <taxon>Burkholderiales</taxon>
        <taxon>Comamonadaceae</taxon>
        <taxon>Hydrogenophaga</taxon>
    </lineage>
</organism>
<keyword evidence="4" id="KW-1185">Reference proteome</keyword>
<dbReference type="Proteomes" id="UP000545507">
    <property type="component" value="Unassembled WGS sequence"/>
</dbReference>
<comment type="caution">
    <text evidence="3">The sequence shown here is derived from an EMBL/GenBank/DDBJ whole genome shotgun (WGS) entry which is preliminary data.</text>
</comment>
<dbReference type="Pfam" id="PF13663">
    <property type="entry name" value="DUF4148"/>
    <property type="match status" value="1"/>
</dbReference>
<protein>
    <submittedName>
        <fullName evidence="3">DUF4148 domain-containing protein</fullName>
    </submittedName>
</protein>
<keyword evidence="2" id="KW-0732">Signal</keyword>
<name>A0A7Y8KZI5_9BURK</name>
<evidence type="ECO:0000256" key="1">
    <source>
        <dbReference type="SAM" id="MobiDB-lite"/>
    </source>
</evidence>
<feature type="region of interest" description="Disordered" evidence="1">
    <location>
        <begin position="88"/>
        <end position="108"/>
    </location>
</feature>
<evidence type="ECO:0000313" key="4">
    <source>
        <dbReference type="Proteomes" id="UP000545507"/>
    </source>
</evidence>
<dbReference type="RefSeq" id="WP_177137103.1">
    <property type="nucleotide sequence ID" value="NZ_VYGV01000016.1"/>
</dbReference>
<feature type="chain" id="PRO_5031182443" evidence="2">
    <location>
        <begin position="20"/>
        <end position="108"/>
    </location>
</feature>
<dbReference type="InterPro" id="IPR025421">
    <property type="entry name" value="DUF4148"/>
</dbReference>
<reference evidence="3 4" key="1">
    <citation type="submission" date="2019-09" db="EMBL/GenBank/DDBJ databases">
        <title>Hydrogenophaga aromatica sp. nov., isolated from a para-xylene-degrading enrichment culture.</title>
        <authorList>
            <person name="Tancsics A."/>
            <person name="Banerjee S."/>
        </authorList>
    </citation>
    <scope>NUCLEOTIDE SEQUENCE [LARGE SCALE GENOMIC DNA]</scope>
    <source>
        <strain evidence="3 4">D2P1</strain>
    </source>
</reference>
<dbReference type="EMBL" id="VYGV01000016">
    <property type="protein sequence ID" value="NWF47218.1"/>
    <property type="molecule type" value="Genomic_DNA"/>
</dbReference>
<proteinExistence type="predicted"/>
<dbReference type="AlphaFoldDB" id="A0A7Y8KZI5"/>
<gene>
    <name evidence="3" type="ORF">F3K02_18455</name>
</gene>
<evidence type="ECO:0000313" key="3">
    <source>
        <dbReference type="EMBL" id="NWF47218.1"/>
    </source>
</evidence>
<feature type="signal peptide" evidence="2">
    <location>
        <begin position="1"/>
        <end position="19"/>
    </location>
</feature>